<dbReference type="EC" id="2.1.1.-" evidence="5"/>
<keyword evidence="4 5" id="KW-0808">Transferase</keyword>
<evidence type="ECO:0000313" key="7">
    <source>
        <dbReference type="Proteomes" id="UP000826656"/>
    </source>
</evidence>
<dbReference type="InterPro" id="IPR041370">
    <property type="entry name" value="Mlase_EEF1AKMT1/ZCCHC4"/>
</dbReference>
<comment type="subcellular location">
    <subcellularLocation>
        <location evidence="1 5">Cytoplasm</location>
    </subcellularLocation>
</comment>
<dbReference type="EMBL" id="JAIVGD010000002">
    <property type="protein sequence ID" value="KAH0779644.1"/>
    <property type="molecule type" value="Genomic_DNA"/>
</dbReference>
<dbReference type="PROSITE" id="PS00092">
    <property type="entry name" value="N6_MTASE"/>
    <property type="match status" value="1"/>
</dbReference>
<dbReference type="PANTHER" id="PTHR13200">
    <property type="entry name" value="EEF1A LYSINE METHYLTRANSFERASE 1"/>
    <property type="match status" value="1"/>
</dbReference>
<keyword evidence="3 5" id="KW-0489">Methyltransferase</keyword>
<keyword evidence="2 5" id="KW-0963">Cytoplasm</keyword>
<evidence type="ECO:0000256" key="2">
    <source>
        <dbReference type="ARBA" id="ARBA00022490"/>
    </source>
</evidence>
<name>A0ABQ7WFX7_SOLTU</name>
<dbReference type="InterPro" id="IPR019369">
    <property type="entry name" value="Efm5/EEF1AKMT1"/>
</dbReference>
<gene>
    <name evidence="6" type="ORF">KY290_006071</name>
</gene>
<comment type="caution">
    <text evidence="6">The sequence shown here is derived from an EMBL/GenBank/DDBJ whole genome shotgun (WGS) entry which is preliminary data.</text>
</comment>
<dbReference type="PANTHER" id="PTHR13200:SF0">
    <property type="entry name" value="EEF1A LYSINE METHYLTRANSFERASE 1"/>
    <property type="match status" value="1"/>
</dbReference>
<dbReference type="HAMAP" id="MF_03187">
    <property type="entry name" value="Methyltr_EFM5"/>
    <property type="match status" value="1"/>
</dbReference>
<evidence type="ECO:0000256" key="5">
    <source>
        <dbReference type="HAMAP-Rule" id="MF_03187"/>
    </source>
</evidence>
<dbReference type="Pfam" id="PF10237">
    <property type="entry name" value="N6-adenineMlase"/>
    <property type="match status" value="1"/>
</dbReference>
<dbReference type="Proteomes" id="UP000826656">
    <property type="component" value="Unassembled WGS sequence"/>
</dbReference>
<keyword evidence="7" id="KW-1185">Reference proteome</keyword>
<dbReference type="Gene3D" id="3.40.50.150">
    <property type="entry name" value="Vaccinia Virus protein VP39"/>
    <property type="match status" value="1"/>
</dbReference>
<sequence>METAKDTVAVLPAGDDDTPTLSSHALEALKEFLAEQSRAVEEASSAAAEDDVALVSEDWRLSQFWYNRETAETVANEVLNLCRSIDSPAIACIACPTLYAYLKKIDPNAPAQILEYDKRFEQYGSEFTFYDYNLPEDLPSSMKHSYPIIVADPPYLSQECLEKVAKTISFLTKPGQAYLLLLTGEVQSGRASELLGLRPCSFRPDHSSKLGNEFRLFTNYDPGTRLGGWEQVCMYSGFALSYSFLSMGKPSEKRLLTPLNYSCICNCHAQFVAQFSYIQIKKKITRDEIVLGKVVIPFFETFEYILRYWTLDTAQSLEDGYGVLVDMWDVTEENAPKKYAGESVCLRKLYNDDVSLICIELFNDRGFGDGDEIGLYWDPRSSCLMFKLLSEIRA</sequence>
<evidence type="ECO:0000256" key="3">
    <source>
        <dbReference type="ARBA" id="ARBA00022603"/>
    </source>
</evidence>
<accession>A0ABQ7WFX7</accession>
<dbReference type="InterPro" id="IPR002052">
    <property type="entry name" value="DNA_methylase_N6_adenine_CS"/>
</dbReference>
<dbReference type="InterPro" id="IPR029063">
    <property type="entry name" value="SAM-dependent_MTases_sf"/>
</dbReference>
<evidence type="ECO:0000256" key="1">
    <source>
        <dbReference type="ARBA" id="ARBA00004496"/>
    </source>
</evidence>
<protein>
    <recommendedName>
        <fullName evidence="5">Protein-lysine N-methyltransferase KY290_006071</fullName>
        <ecNumber evidence="5">2.1.1.-</ecNumber>
    </recommendedName>
</protein>
<reference evidence="6 7" key="1">
    <citation type="journal article" date="2021" name="bioRxiv">
        <title>Chromosome-scale and haplotype-resolved genome assembly of a tetraploid potato cultivar.</title>
        <authorList>
            <person name="Sun H."/>
            <person name="Jiao W.-B."/>
            <person name="Krause K."/>
            <person name="Campoy J.A."/>
            <person name="Goel M."/>
            <person name="Folz-Donahue K."/>
            <person name="Kukat C."/>
            <person name="Huettel B."/>
            <person name="Schneeberger K."/>
        </authorList>
    </citation>
    <scope>NUCLEOTIDE SEQUENCE [LARGE SCALE GENOMIC DNA]</scope>
    <source>
        <strain evidence="6">SolTubOtavaFocal</strain>
        <tissue evidence="6">Leaves</tissue>
    </source>
</reference>
<proteinExistence type="inferred from homology"/>
<comment type="similarity">
    <text evidence="5">Belongs to the class I-like SAM-binding methyltransferase superfamily. EFM5 family.</text>
</comment>
<evidence type="ECO:0000256" key="4">
    <source>
        <dbReference type="ARBA" id="ARBA00022679"/>
    </source>
</evidence>
<organism evidence="6 7">
    <name type="scientific">Solanum tuberosum</name>
    <name type="common">Potato</name>
    <dbReference type="NCBI Taxonomy" id="4113"/>
    <lineage>
        <taxon>Eukaryota</taxon>
        <taxon>Viridiplantae</taxon>
        <taxon>Streptophyta</taxon>
        <taxon>Embryophyta</taxon>
        <taxon>Tracheophyta</taxon>
        <taxon>Spermatophyta</taxon>
        <taxon>Magnoliopsida</taxon>
        <taxon>eudicotyledons</taxon>
        <taxon>Gunneridae</taxon>
        <taxon>Pentapetalae</taxon>
        <taxon>asterids</taxon>
        <taxon>lamiids</taxon>
        <taxon>Solanales</taxon>
        <taxon>Solanaceae</taxon>
        <taxon>Solanoideae</taxon>
        <taxon>Solaneae</taxon>
        <taxon>Solanum</taxon>
    </lineage>
</organism>
<evidence type="ECO:0000313" key="6">
    <source>
        <dbReference type="EMBL" id="KAH0779644.1"/>
    </source>
</evidence>
<comment type="function">
    <text evidence="5">S-adenosyl-L-methionine-dependent protein-lysine N-methyltransferase that methylates elongation factor 1-alpha.</text>
</comment>